<protein>
    <submittedName>
        <fullName evidence="4">CBS domain-containing protein</fullName>
    </submittedName>
</protein>
<sequence>MSQLKDIMSKDVAYVAPNDNVYEAASRMRSQNVGLMPVVDQGELKGVVTDRDIVVRGIAEKKPNSIQVQDVMSSQLVTGSPQMSVDEAAQLMADAQVRRLPIVDNNQLVGIVSLKDMAVRAPYQNEASQALNEISETHQANASNDILQ</sequence>
<dbReference type="InterPro" id="IPR051257">
    <property type="entry name" value="Diverse_CBS-Domain"/>
</dbReference>
<dbReference type="AlphaFoldDB" id="A0A4R3L7F0"/>
<feature type="domain" description="CBS" evidence="3">
    <location>
        <begin position="8"/>
        <end position="66"/>
    </location>
</feature>
<proteinExistence type="predicted"/>
<dbReference type="EMBL" id="SMAG01000003">
    <property type="protein sequence ID" value="TCS95028.1"/>
    <property type="molecule type" value="Genomic_DNA"/>
</dbReference>
<evidence type="ECO:0000313" key="4">
    <source>
        <dbReference type="EMBL" id="TCS95028.1"/>
    </source>
</evidence>
<keyword evidence="1 2" id="KW-0129">CBS domain</keyword>
<dbReference type="SUPFAM" id="SSF54631">
    <property type="entry name" value="CBS-domain pair"/>
    <property type="match status" value="1"/>
</dbReference>
<gene>
    <name evidence="4" type="ORF">EDD58_103453</name>
</gene>
<reference evidence="4 5" key="1">
    <citation type="submission" date="2019-03" db="EMBL/GenBank/DDBJ databases">
        <title>Genomic Encyclopedia of Type Strains, Phase IV (KMG-IV): sequencing the most valuable type-strain genomes for metagenomic binning, comparative biology and taxonomic classification.</title>
        <authorList>
            <person name="Goeker M."/>
        </authorList>
    </citation>
    <scope>NUCLEOTIDE SEQUENCE [LARGE SCALE GENOMIC DNA]</scope>
    <source>
        <strain evidence="4 5">DSM 45707</strain>
    </source>
</reference>
<evidence type="ECO:0000259" key="3">
    <source>
        <dbReference type="PROSITE" id="PS51371"/>
    </source>
</evidence>
<dbReference type="PROSITE" id="PS51371">
    <property type="entry name" value="CBS"/>
    <property type="match status" value="2"/>
</dbReference>
<evidence type="ECO:0000256" key="1">
    <source>
        <dbReference type="ARBA" id="ARBA00023122"/>
    </source>
</evidence>
<dbReference type="InterPro" id="IPR046342">
    <property type="entry name" value="CBS_dom_sf"/>
</dbReference>
<dbReference type="PANTHER" id="PTHR43080">
    <property type="entry name" value="CBS DOMAIN-CONTAINING PROTEIN CBSX3, MITOCHONDRIAL"/>
    <property type="match status" value="1"/>
</dbReference>
<dbReference type="RefSeq" id="WP_131924388.1">
    <property type="nucleotide sequence ID" value="NZ_SMAG01000003.1"/>
</dbReference>
<dbReference type="PANTHER" id="PTHR43080:SF2">
    <property type="entry name" value="CBS DOMAIN-CONTAINING PROTEIN"/>
    <property type="match status" value="1"/>
</dbReference>
<keyword evidence="5" id="KW-1185">Reference proteome</keyword>
<evidence type="ECO:0000256" key="2">
    <source>
        <dbReference type="PROSITE-ProRule" id="PRU00703"/>
    </source>
</evidence>
<evidence type="ECO:0000313" key="5">
    <source>
        <dbReference type="Proteomes" id="UP000294937"/>
    </source>
</evidence>
<accession>A0A4R3L7F0</accession>
<dbReference type="OrthoDB" id="9802114at2"/>
<dbReference type="Proteomes" id="UP000294937">
    <property type="component" value="Unassembled WGS sequence"/>
</dbReference>
<dbReference type="InterPro" id="IPR000644">
    <property type="entry name" value="CBS_dom"/>
</dbReference>
<dbReference type="SMART" id="SM00116">
    <property type="entry name" value="CBS"/>
    <property type="match status" value="2"/>
</dbReference>
<dbReference type="Pfam" id="PF00571">
    <property type="entry name" value="CBS"/>
    <property type="match status" value="2"/>
</dbReference>
<dbReference type="Gene3D" id="3.10.580.10">
    <property type="entry name" value="CBS-domain"/>
    <property type="match status" value="1"/>
</dbReference>
<feature type="domain" description="CBS" evidence="3">
    <location>
        <begin position="72"/>
        <end position="128"/>
    </location>
</feature>
<organism evidence="4 5">
    <name type="scientific">Hazenella coriacea</name>
    <dbReference type="NCBI Taxonomy" id="1179467"/>
    <lineage>
        <taxon>Bacteria</taxon>
        <taxon>Bacillati</taxon>
        <taxon>Bacillota</taxon>
        <taxon>Bacilli</taxon>
        <taxon>Bacillales</taxon>
        <taxon>Thermoactinomycetaceae</taxon>
        <taxon>Hazenella</taxon>
    </lineage>
</organism>
<name>A0A4R3L7F0_9BACL</name>
<dbReference type="CDD" id="cd04622">
    <property type="entry name" value="CBS_pair_HRP1_like"/>
    <property type="match status" value="1"/>
</dbReference>
<comment type="caution">
    <text evidence="4">The sequence shown here is derived from an EMBL/GenBank/DDBJ whole genome shotgun (WGS) entry which is preliminary data.</text>
</comment>